<reference evidence="2" key="1">
    <citation type="journal article" date="2014" name="Int. J. Syst. Evol. Microbiol.">
        <title>Complete genome sequence of Corynebacterium casei LMG S-19264T (=DSM 44701T), isolated from a smear-ripened cheese.</title>
        <authorList>
            <consortium name="US DOE Joint Genome Institute (JGI-PGF)"/>
            <person name="Walter F."/>
            <person name="Albersmeier A."/>
            <person name="Kalinowski J."/>
            <person name="Ruckert C."/>
        </authorList>
    </citation>
    <scope>NUCLEOTIDE SEQUENCE</scope>
    <source>
        <strain evidence="2">CGMCC 4.7368</strain>
    </source>
</reference>
<gene>
    <name evidence="2" type="ORF">GCM10012289_38330</name>
</gene>
<dbReference type="EMBL" id="BMNH01000011">
    <property type="protein sequence ID" value="GGO71801.1"/>
    <property type="molecule type" value="Genomic_DNA"/>
</dbReference>
<accession>A0A918DLM5</accession>
<feature type="region of interest" description="Disordered" evidence="1">
    <location>
        <begin position="16"/>
        <end position="52"/>
    </location>
</feature>
<proteinExistence type="predicted"/>
<dbReference type="AlphaFoldDB" id="A0A918DLM5"/>
<evidence type="ECO:0000256" key="1">
    <source>
        <dbReference type="SAM" id="MobiDB-lite"/>
    </source>
</evidence>
<comment type="caution">
    <text evidence="2">The sequence shown here is derived from an EMBL/GenBank/DDBJ whole genome shotgun (WGS) entry which is preliminary data.</text>
</comment>
<evidence type="ECO:0000313" key="3">
    <source>
        <dbReference type="Proteomes" id="UP000646523"/>
    </source>
</evidence>
<sequence>MRRQTIEAAECLAEMLGPGEAPPGGDHADRAGGQPRGGQVTDADRRGLTPLFHTNMTPYGEIRLRIDRRLDLTDLPTA</sequence>
<reference evidence="2" key="2">
    <citation type="submission" date="2020-09" db="EMBL/GenBank/DDBJ databases">
        <authorList>
            <person name="Sun Q."/>
            <person name="Zhou Y."/>
        </authorList>
    </citation>
    <scope>NUCLEOTIDE SEQUENCE</scope>
    <source>
        <strain evidence="2">CGMCC 4.7368</strain>
    </source>
</reference>
<dbReference type="Proteomes" id="UP000646523">
    <property type="component" value="Unassembled WGS sequence"/>
</dbReference>
<name>A0A918DLM5_9ACTN</name>
<evidence type="ECO:0008006" key="4">
    <source>
        <dbReference type="Google" id="ProtNLM"/>
    </source>
</evidence>
<evidence type="ECO:0000313" key="2">
    <source>
        <dbReference type="EMBL" id="GGO71801.1"/>
    </source>
</evidence>
<protein>
    <recommendedName>
        <fullName evidence="4">Tn3 transposase DDE domain-containing protein</fullName>
    </recommendedName>
</protein>
<keyword evidence="3" id="KW-1185">Reference proteome</keyword>
<organism evidence="2 3">
    <name type="scientific">Nonomuraea cavernae</name>
    <dbReference type="NCBI Taxonomy" id="2045107"/>
    <lineage>
        <taxon>Bacteria</taxon>
        <taxon>Bacillati</taxon>
        <taxon>Actinomycetota</taxon>
        <taxon>Actinomycetes</taxon>
        <taxon>Streptosporangiales</taxon>
        <taxon>Streptosporangiaceae</taxon>
        <taxon>Nonomuraea</taxon>
    </lineage>
</organism>